<evidence type="ECO:0000256" key="1">
    <source>
        <dbReference type="ARBA" id="ARBA00021292"/>
    </source>
</evidence>
<dbReference type="EMBL" id="QUAB01000015">
    <property type="protein sequence ID" value="REJ07580.1"/>
    <property type="molecule type" value="Genomic_DNA"/>
</dbReference>
<dbReference type="SUPFAM" id="SSF53756">
    <property type="entry name" value="UDP-Glycosyltransferase/glycogen phosphorylase"/>
    <property type="match status" value="1"/>
</dbReference>
<name>A0A371NWQ2_9MICO</name>
<comment type="caution">
    <text evidence="2">The sequence shown here is derived from an EMBL/GenBank/DDBJ whole genome shotgun (WGS) entry which is preliminary data.</text>
</comment>
<dbReference type="GO" id="GO:0016757">
    <property type="term" value="F:glycosyltransferase activity"/>
    <property type="evidence" value="ECO:0007669"/>
    <property type="project" value="TreeGrafter"/>
</dbReference>
<dbReference type="PANTHER" id="PTHR45947:SF3">
    <property type="entry name" value="SULFOQUINOVOSYL TRANSFERASE SQD2"/>
    <property type="match status" value="1"/>
</dbReference>
<evidence type="ECO:0000313" key="2">
    <source>
        <dbReference type="EMBL" id="REJ07580.1"/>
    </source>
</evidence>
<organism evidence="2 3">
    <name type="scientific">Microbacterium bovistercoris</name>
    <dbReference type="NCBI Taxonomy" id="2293570"/>
    <lineage>
        <taxon>Bacteria</taxon>
        <taxon>Bacillati</taxon>
        <taxon>Actinomycetota</taxon>
        <taxon>Actinomycetes</taxon>
        <taxon>Micrococcales</taxon>
        <taxon>Microbacteriaceae</taxon>
        <taxon>Microbacterium</taxon>
    </lineage>
</organism>
<dbReference type="Pfam" id="PF13692">
    <property type="entry name" value="Glyco_trans_1_4"/>
    <property type="match status" value="1"/>
</dbReference>
<proteinExistence type="predicted"/>
<dbReference type="InterPro" id="IPR050194">
    <property type="entry name" value="Glycosyltransferase_grp1"/>
</dbReference>
<protein>
    <recommendedName>
        <fullName evidence="1">D-inositol 3-phosphate glycosyltransferase</fullName>
    </recommendedName>
</protein>
<dbReference type="AlphaFoldDB" id="A0A371NWQ2"/>
<reference evidence="2 3" key="1">
    <citation type="submission" date="2018-08" db="EMBL/GenBank/DDBJ databases">
        <title>Isolation, diversity and antifungal activity of Actinobacteria from cow dung.</title>
        <authorList>
            <person name="Ling L."/>
        </authorList>
    </citation>
    <scope>NUCLEOTIDE SEQUENCE [LARGE SCALE GENOMIC DNA]</scope>
    <source>
        <strain evidence="2 3">NEAU-LLE</strain>
    </source>
</reference>
<keyword evidence="2" id="KW-0808">Transferase</keyword>
<dbReference type="Proteomes" id="UP000262172">
    <property type="component" value="Unassembled WGS sequence"/>
</dbReference>
<gene>
    <name evidence="2" type="ORF">DY023_02765</name>
</gene>
<sequence>MTRLLLFTNEYPYRTGDVVFVQKEIDDLVALFDDVVVFCHARDTSAGMVELPDGVRYGGNLFEPAPEDAPRRLLEWGPAWLFLVAAWEELRSGRLFRHPVLFVLSSKVGITQAHRTAVREAIAGADDVVAYGFWAMGGGLGVPWLRGIRARVTRTHGYDLYEERMSSGYLPFRPFMYRRADRVLTISEDGSQYLRRNYRQSRGKIALSRLGVYGPERAPRHPSNPFWTIVSCSSVSELKRVGLILEAVCLLSDLEGARPVRWVHFGGGPLLAEIQEAVRGAPEGVTIELRGHVDNADVLDFYARERVDVFVNASTTEGVPVSIMEAISYGIPTVATAVGGTPEIVGPQLRTGELLGADPSPKEIAESLLAVLNADEGTYTPRELWEREYDARRTGAYAAGLVSTAGR</sequence>
<dbReference type="PANTHER" id="PTHR45947">
    <property type="entry name" value="SULFOQUINOVOSYL TRANSFERASE SQD2"/>
    <property type="match status" value="1"/>
</dbReference>
<dbReference type="Gene3D" id="3.40.50.2000">
    <property type="entry name" value="Glycogen Phosphorylase B"/>
    <property type="match status" value="2"/>
</dbReference>
<evidence type="ECO:0000313" key="3">
    <source>
        <dbReference type="Proteomes" id="UP000262172"/>
    </source>
</evidence>
<accession>A0A371NWQ2</accession>
<keyword evidence="3" id="KW-1185">Reference proteome</keyword>